<evidence type="ECO:0000313" key="2">
    <source>
        <dbReference type="EMBL" id="ATB37727.1"/>
    </source>
</evidence>
<sequence>MKGREEGGRGVLGAWVLGLLGLLLTLTGCASFRRFAAGEVALTSSWESPTGLFRIEYAPEDERELTRLVRAVDAALPRLERWGTLREPLTLRVFPDHESLEAAVRQEGLGWLRAWGRYDEVFIQAPSTWGLAGASPAQLNELLLHELTHSLMYQLSADRLGWSRKRIPLWFREGMASYTAEQTYRWGSLEELARYLERHPETDPLRKPEGLYRDESNLVYGVAHHAFTFLVRRYGEEAVRGVMREMKGGEAFPEAFESAIGLSPDAFTRDFTLYVRWRGFRGGRSLPRPPDEARPLGGPPAASGESHPP</sequence>
<evidence type="ECO:0008006" key="4">
    <source>
        <dbReference type="Google" id="ProtNLM"/>
    </source>
</evidence>
<accession>A0A250J2K5</accession>
<dbReference type="Proteomes" id="UP000217257">
    <property type="component" value="Chromosome"/>
</dbReference>
<dbReference type="AlphaFoldDB" id="A0A250J2K5"/>
<organism evidence="2 3">
    <name type="scientific">Cystobacter fuscus</name>
    <dbReference type="NCBI Taxonomy" id="43"/>
    <lineage>
        <taxon>Bacteria</taxon>
        <taxon>Pseudomonadati</taxon>
        <taxon>Myxococcota</taxon>
        <taxon>Myxococcia</taxon>
        <taxon>Myxococcales</taxon>
        <taxon>Cystobacterineae</taxon>
        <taxon>Archangiaceae</taxon>
        <taxon>Cystobacter</taxon>
    </lineage>
</organism>
<name>A0A250J2K5_9BACT</name>
<dbReference type="PROSITE" id="PS51257">
    <property type="entry name" value="PROKAR_LIPOPROTEIN"/>
    <property type="match status" value="1"/>
</dbReference>
<dbReference type="KEGG" id="cfus:CYFUS_003152"/>
<feature type="region of interest" description="Disordered" evidence="1">
    <location>
        <begin position="283"/>
        <end position="309"/>
    </location>
</feature>
<reference evidence="2 3" key="1">
    <citation type="submission" date="2017-06" db="EMBL/GenBank/DDBJ databases">
        <title>Sequencing and comparative analysis of myxobacterial genomes.</title>
        <authorList>
            <person name="Rupp O."/>
            <person name="Goesmann A."/>
            <person name="Sogaard-Andersen L."/>
        </authorList>
    </citation>
    <scope>NUCLEOTIDE SEQUENCE [LARGE SCALE GENOMIC DNA]</scope>
    <source>
        <strain evidence="2 3">DSM 52655</strain>
    </source>
</reference>
<evidence type="ECO:0000256" key="1">
    <source>
        <dbReference type="SAM" id="MobiDB-lite"/>
    </source>
</evidence>
<gene>
    <name evidence="2" type="ORF">CYFUS_003152</name>
</gene>
<proteinExistence type="predicted"/>
<dbReference type="RefSeq" id="WP_095986000.1">
    <property type="nucleotide sequence ID" value="NZ_CP022098.1"/>
</dbReference>
<evidence type="ECO:0000313" key="3">
    <source>
        <dbReference type="Proteomes" id="UP000217257"/>
    </source>
</evidence>
<protein>
    <recommendedName>
        <fullName evidence="4">Peptidase MA-like domain-containing protein</fullName>
    </recommendedName>
</protein>
<dbReference type="EMBL" id="CP022098">
    <property type="protein sequence ID" value="ATB37727.1"/>
    <property type="molecule type" value="Genomic_DNA"/>
</dbReference>